<comment type="caution">
    <text evidence="2">The sequence shown here is derived from an EMBL/GenBank/DDBJ whole genome shotgun (WGS) entry which is preliminary data.</text>
</comment>
<evidence type="ECO:0000313" key="3">
    <source>
        <dbReference type="Proteomes" id="UP000018948"/>
    </source>
</evidence>
<reference evidence="2 3" key="1">
    <citation type="submission" date="2013-11" db="EMBL/GenBank/DDBJ databases">
        <title>The Genome Sequence of Phytophthora parasitica P10297.</title>
        <authorList>
            <consortium name="The Broad Institute Genomics Platform"/>
            <person name="Russ C."/>
            <person name="Tyler B."/>
            <person name="Panabieres F."/>
            <person name="Shan W."/>
            <person name="Tripathy S."/>
            <person name="Grunwald N."/>
            <person name="Machado M."/>
            <person name="Johnson C.S."/>
            <person name="Walker B."/>
            <person name="Young S.K."/>
            <person name="Zeng Q."/>
            <person name="Gargeya S."/>
            <person name="Fitzgerald M."/>
            <person name="Haas B."/>
            <person name="Abouelleil A."/>
            <person name="Allen A.W."/>
            <person name="Alvarado L."/>
            <person name="Arachchi H.M."/>
            <person name="Berlin A.M."/>
            <person name="Chapman S.B."/>
            <person name="Gainer-Dewar J."/>
            <person name="Goldberg J."/>
            <person name="Griggs A."/>
            <person name="Gujja S."/>
            <person name="Hansen M."/>
            <person name="Howarth C."/>
            <person name="Imamovic A."/>
            <person name="Ireland A."/>
            <person name="Larimer J."/>
            <person name="McCowan C."/>
            <person name="Murphy C."/>
            <person name="Pearson M."/>
            <person name="Poon T.W."/>
            <person name="Priest M."/>
            <person name="Roberts A."/>
            <person name="Saif S."/>
            <person name="Shea T."/>
            <person name="Sisk P."/>
            <person name="Sykes S."/>
            <person name="Wortman J."/>
            <person name="Nusbaum C."/>
            <person name="Birren B."/>
        </authorList>
    </citation>
    <scope>NUCLEOTIDE SEQUENCE [LARGE SCALE GENOMIC DNA]</scope>
    <source>
        <strain evidence="2 3">P10297</strain>
    </source>
</reference>
<organism evidence="2 3">
    <name type="scientific">Phytophthora nicotianae P10297</name>
    <dbReference type="NCBI Taxonomy" id="1317064"/>
    <lineage>
        <taxon>Eukaryota</taxon>
        <taxon>Sar</taxon>
        <taxon>Stramenopiles</taxon>
        <taxon>Oomycota</taxon>
        <taxon>Peronosporomycetes</taxon>
        <taxon>Peronosporales</taxon>
        <taxon>Peronosporaceae</taxon>
        <taxon>Phytophthora</taxon>
    </lineage>
</organism>
<dbReference type="EMBL" id="ANIY01004080">
    <property type="protein sequence ID" value="ETP31623.1"/>
    <property type="molecule type" value="Genomic_DNA"/>
</dbReference>
<dbReference type="Proteomes" id="UP000018948">
    <property type="component" value="Unassembled WGS sequence"/>
</dbReference>
<feature type="compositionally biased region" description="Basic and acidic residues" evidence="1">
    <location>
        <begin position="1"/>
        <end position="10"/>
    </location>
</feature>
<sequence>MKVHDSRGSRATEALPSEDADSSFCKTQHQAEVASVATEDAETVNPVVASNLIEEAHRYYSCRRHGLHEGLVDTLSIE</sequence>
<accession>W2YAG9</accession>
<dbReference type="AlphaFoldDB" id="W2YAG9"/>
<name>W2YAG9_PHYNI</name>
<protein>
    <submittedName>
        <fullName evidence="2">Uncharacterized protein</fullName>
    </submittedName>
</protein>
<proteinExistence type="predicted"/>
<evidence type="ECO:0000256" key="1">
    <source>
        <dbReference type="SAM" id="MobiDB-lite"/>
    </source>
</evidence>
<gene>
    <name evidence="2" type="ORF">F442_19527</name>
</gene>
<evidence type="ECO:0000313" key="2">
    <source>
        <dbReference type="EMBL" id="ETP31623.1"/>
    </source>
</evidence>
<feature type="region of interest" description="Disordered" evidence="1">
    <location>
        <begin position="1"/>
        <end position="26"/>
    </location>
</feature>